<evidence type="ECO:0000256" key="2">
    <source>
        <dbReference type="SAM" id="MobiDB-lite"/>
    </source>
</evidence>
<evidence type="ECO:0000313" key="4">
    <source>
        <dbReference type="EMBL" id="KAA8905392.1"/>
    </source>
</evidence>
<dbReference type="PROSITE" id="PS51532">
    <property type="entry name" value="PITH"/>
    <property type="match status" value="1"/>
</dbReference>
<dbReference type="InterPro" id="IPR008979">
    <property type="entry name" value="Galactose-bd-like_sf"/>
</dbReference>
<reference evidence="4" key="1">
    <citation type="journal article" date="2019" name="G3 (Bethesda)">
        <title>Genome Assemblies of Two Rare Opportunistic Yeast Pathogens: Diutina rugosa (syn. Candida rugosa) and Trichomonascus ciferrii (syn. Candida ciferrii).</title>
        <authorList>
            <person name="Mixao V."/>
            <person name="Saus E."/>
            <person name="Hansen A.P."/>
            <person name="Lass-Florl C."/>
            <person name="Gabaldon T."/>
        </authorList>
    </citation>
    <scope>NUCLEOTIDE SEQUENCE</scope>
    <source>
        <strain evidence="4">CBS 4856</strain>
    </source>
</reference>
<proteinExistence type="inferred from homology"/>
<feature type="domain" description="PITH" evidence="3">
    <location>
        <begin position="19"/>
        <end position="205"/>
    </location>
</feature>
<dbReference type="PANTHER" id="PTHR12175:SF1">
    <property type="entry name" value="PITH DOMAIN-CONTAINING PROTEIN 1"/>
    <property type="match status" value="1"/>
</dbReference>
<evidence type="ECO:0000259" key="3">
    <source>
        <dbReference type="PROSITE" id="PS51532"/>
    </source>
</evidence>
<comment type="similarity">
    <text evidence="1">Belongs to the PITHD1 family.</text>
</comment>
<accession>A0A642UU07</accession>
<dbReference type="InterPro" id="IPR010400">
    <property type="entry name" value="PITH_dom"/>
</dbReference>
<sequence>MSHSCEDEHHEHGGGGGHTPPPDTNASQSLYQHINHDHVRALNEAEEGMGRGVFKRWEDRLETSHVLESDVDEQLLIFVPFTGLVRLHSLLVRTANDEQAPNTLKLFKNREDLDFSVAAELAPTAKFEHPYGVGGCAGESVAAGGDEGIAEYALNRAHFSNIQNLSIFVEDNHGAETTKILYIGLRGEWSKLSKVPVVTLYEAAANPKDHKHDVPNQRFVSEDL</sequence>
<dbReference type="GO" id="GO:0005737">
    <property type="term" value="C:cytoplasm"/>
    <property type="evidence" value="ECO:0007669"/>
    <property type="project" value="UniProtKB-ARBA"/>
</dbReference>
<dbReference type="AlphaFoldDB" id="A0A642UU07"/>
<dbReference type="Pfam" id="PF06201">
    <property type="entry name" value="PITH"/>
    <property type="match status" value="1"/>
</dbReference>
<protein>
    <recommendedName>
        <fullName evidence="3">PITH domain-containing protein</fullName>
    </recommendedName>
</protein>
<evidence type="ECO:0000313" key="5">
    <source>
        <dbReference type="Proteomes" id="UP000761534"/>
    </source>
</evidence>
<dbReference type="VEuPathDB" id="FungiDB:TRICI_005310"/>
<gene>
    <name evidence="4" type="ORF">TRICI_005310</name>
</gene>
<dbReference type="SUPFAM" id="SSF49785">
    <property type="entry name" value="Galactose-binding domain-like"/>
    <property type="match status" value="1"/>
</dbReference>
<dbReference type="OrthoDB" id="2635at2759"/>
<dbReference type="InterPro" id="IPR045099">
    <property type="entry name" value="PITH1-like"/>
</dbReference>
<evidence type="ECO:0000256" key="1">
    <source>
        <dbReference type="ARBA" id="ARBA00025788"/>
    </source>
</evidence>
<dbReference type="InterPro" id="IPR037047">
    <property type="entry name" value="PITH_dom_sf"/>
</dbReference>
<keyword evidence="5" id="KW-1185">Reference proteome</keyword>
<dbReference type="Proteomes" id="UP000761534">
    <property type="component" value="Unassembled WGS sequence"/>
</dbReference>
<dbReference type="Gene3D" id="2.60.120.470">
    <property type="entry name" value="PITH domain"/>
    <property type="match status" value="1"/>
</dbReference>
<feature type="compositionally biased region" description="Basic and acidic residues" evidence="2">
    <location>
        <begin position="1"/>
        <end position="13"/>
    </location>
</feature>
<organism evidence="4 5">
    <name type="scientific">Trichomonascus ciferrii</name>
    <dbReference type="NCBI Taxonomy" id="44093"/>
    <lineage>
        <taxon>Eukaryota</taxon>
        <taxon>Fungi</taxon>
        <taxon>Dikarya</taxon>
        <taxon>Ascomycota</taxon>
        <taxon>Saccharomycotina</taxon>
        <taxon>Dipodascomycetes</taxon>
        <taxon>Dipodascales</taxon>
        <taxon>Trichomonascaceae</taxon>
        <taxon>Trichomonascus</taxon>
        <taxon>Trichomonascus ciferrii complex</taxon>
    </lineage>
</organism>
<dbReference type="EMBL" id="SWFS01000417">
    <property type="protein sequence ID" value="KAA8905392.1"/>
    <property type="molecule type" value="Genomic_DNA"/>
</dbReference>
<dbReference type="GO" id="GO:0005634">
    <property type="term" value="C:nucleus"/>
    <property type="evidence" value="ECO:0007669"/>
    <property type="project" value="TreeGrafter"/>
</dbReference>
<feature type="region of interest" description="Disordered" evidence="2">
    <location>
        <begin position="1"/>
        <end position="28"/>
    </location>
</feature>
<comment type="caution">
    <text evidence="4">The sequence shown here is derived from an EMBL/GenBank/DDBJ whole genome shotgun (WGS) entry which is preliminary data.</text>
</comment>
<dbReference type="PANTHER" id="PTHR12175">
    <property type="entry name" value="AD039 HT014 THIOREDOXIN FAMILY TRP26"/>
    <property type="match status" value="1"/>
</dbReference>
<name>A0A642UU07_9ASCO</name>